<comment type="caution">
    <text evidence="1">The sequence shown here is derived from an EMBL/GenBank/DDBJ whole genome shotgun (WGS) entry which is preliminary data.</text>
</comment>
<dbReference type="Proteomes" id="UP001175211">
    <property type="component" value="Unassembled WGS sequence"/>
</dbReference>
<dbReference type="RefSeq" id="XP_060330483.1">
    <property type="nucleotide sequence ID" value="XM_060481929.1"/>
</dbReference>
<sequence length="209" mass="24068">MSTRSNTKKALEAARKAKIEEYYRDNALVDEAARIQHNDDIAEFSLFLDDKRNDITKNPDFRPFIRFIRRILVHVAASADQGSGTMGCYASVITRMARSNKGKEIWRTRWNDMALHPTPQILSYIQKSPPAIILGDTQRKRRAHIERYAWGYVDKENDVKEMFISRELVMAYIELEKSNACDVNADALVVLKTVILVVFIHELTHALTK</sequence>
<accession>A0AA39N5N6</accession>
<proteinExistence type="predicted"/>
<dbReference type="AlphaFoldDB" id="A0AA39N5N6"/>
<dbReference type="GeneID" id="85365477"/>
<organism evidence="1 2">
    <name type="scientific">Armillaria tabescens</name>
    <name type="common">Ringless honey mushroom</name>
    <name type="synonym">Agaricus tabescens</name>
    <dbReference type="NCBI Taxonomy" id="1929756"/>
    <lineage>
        <taxon>Eukaryota</taxon>
        <taxon>Fungi</taxon>
        <taxon>Dikarya</taxon>
        <taxon>Basidiomycota</taxon>
        <taxon>Agaricomycotina</taxon>
        <taxon>Agaricomycetes</taxon>
        <taxon>Agaricomycetidae</taxon>
        <taxon>Agaricales</taxon>
        <taxon>Marasmiineae</taxon>
        <taxon>Physalacriaceae</taxon>
        <taxon>Desarmillaria</taxon>
    </lineage>
</organism>
<keyword evidence="2" id="KW-1185">Reference proteome</keyword>
<gene>
    <name evidence="1" type="ORF">EV420DRAFT_384717</name>
</gene>
<evidence type="ECO:0000313" key="1">
    <source>
        <dbReference type="EMBL" id="KAK0458195.1"/>
    </source>
</evidence>
<dbReference type="EMBL" id="JAUEPS010000018">
    <property type="protein sequence ID" value="KAK0458195.1"/>
    <property type="molecule type" value="Genomic_DNA"/>
</dbReference>
<protein>
    <submittedName>
        <fullName evidence="1">Uncharacterized protein</fullName>
    </submittedName>
</protein>
<reference evidence="1" key="1">
    <citation type="submission" date="2023-06" db="EMBL/GenBank/DDBJ databases">
        <authorList>
            <consortium name="Lawrence Berkeley National Laboratory"/>
            <person name="Ahrendt S."/>
            <person name="Sahu N."/>
            <person name="Indic B."/>
            <person name="Wong-Bajracharya J."/>
            <person name="Merenyi Z."/>
            <person name="Ke H.-M."/>
            <person name="Monk M."/>
            <person name="Kocsube S."/>
            <person name="Drula E."/>
            <person name="Lipzen A."/>
            <person name="Balint B."/>
            <person name="Henrissat B."/>
            <person name="Andreopoulos B."/>
            <person name="Martin F.M."/>
            <person name="Harder C.B."/>
            <person name="Rigling D."/>
            <person name="Ford K.L."/>
            <person name="Foster G.D."/>
            <person name="Pangilinan J."/>
            <person name="Papanicolaou A."/>
            <person name="Barry K."/>
            <person name="LaButti K."/>
            <person name="Viragh M."/>
            <person name="Koriabine M."/>
            <person name="Yan M."/>
            <person name="Riley R."/>
            <person name="Champramary S."/>
            <person name="Plett K.L."/>
            <person name="Tsai I.J."/>
            <person name="Slot J."/>
            <person name="Sipos G."/>
            <person name="Plett J."/>
            <person name="Nagy L.G."/>
            <person name="Grigoriev I.V."/>
        </authorList>
    </citation>
    <scope>NUCLEOTIDE SEQUENCE</scope>
    <source>
        <strain evidence="1">CCBAS 213</strain>
    </source>
</reference>
<evidence type="ECO:0000313" key="2">
    <source>
        <dbReference type="Proteomes" id="UP001175211"/>
    </source>
</evidence>
<name>A0AA39N5N6_ARMTA</name>